<comment type="caution">
    <text evidence="3">The sequence shown here is derived from an EMBL/GenBank/DDBJ whole genome shotgun (WGS) entry which is preliminary data.</text>
</comment>
<gene>
    <name evidence="3" type="ORF">V6N12_058593</name>
</gene>
<dbReference type="Proteomes" id="UP001472677">
    <property type="component" value="Unassembled WGS sequence"/>
</dbReference>
<protein>
    <submittedName>
        <fullName evidence="3">Uncharacterized protein</fullName>
    </submittedName>
</protein>
<keyword evidence="2" id="KW-1133">Transmembrane helix</keyword>
<evidence type="ECO:0000256" key="1">
    <source>
        <dbReference type="SAM" id="MobiDB-lite"/>
    </source>
</evidence>
<organism evidence="3 4">
    <name type="scientific">Hibiscus sabdariffa</name>
    <name type="common">roselle</name>
    <dbReference type="NCBI Taxonomy" id="183260"/>
    <lineage>
        <taxon>Eukaryota</taxon>
        <taxon>Viridiplantae</taxon>
        <taxon>Streptophyta</taxon>
        <taxon>Embryophyta</taxon>
        <taxon>Tracheophyta</taxon>
        <taxon>Spermatophyta</taxon>
        <taxon>Magnoliopsida</taxon>
        <taxon>eudicotyledons</taxon>
        <taxon>Gunneridae</taxon>
        <taxon>Pentapetalae</taxon>
        <taxon>rosids</taxon>
        <taxon>malvids</taxon>
        <taxon>Malvales</taxon>
        <taxon>Malvaceae</taxon>
        <taxon>Malvoideae</taxon>
        <taxon>Hibiscus</taxon>
    </lineage>
</organism>
<evidence type="ECO:0000313" key="4">
    <source>
        <dbReference type="Proteomes" id="UP001472677"/>
    </source>
</evidence>
<accession>A0ABR2ESK7</accession>
<evidence type="ECO:0000313" key="3">
    <source>
        <dbReference type="EMBL" id="KAK8565017.1"/>
    </source>
</evidence>
<dbReference type="Gene3D" id="2.40.70.10">
    <property type="entry name" value="Acid Proteases"/>
    <property type="match status" value="1"/>
</dbReference>
<proteinExistence type="predicted"/>
<feature type="region of interest" description="Disordered" evidence="1">
    <location>
        <begin position="298"/>
        <end position="322"/>
    </location>
</feature>
<keyword evidence="4" id="KW-1185">Reference proteome</keyword>
<name>A0ABR2ESK7_9ROSI</name>
<keyword evidence="2" id="KW-0472">Membrane</keyword>
<evidence type="ECO:0000256" key="2">
    <source>
        <dbReference type="SAM" id="Phobius"/>
    </source>
</evidence>
<feature type="transmembrane region" description="Helical" evidence="2">
    <location>
        <begin position="196"/>
        <end position="216"/>
    </location>
</feature>
<sequence length="322" mass="35607">MVSRKTRIREFETDAATEACLAMMHNKVPAKKADSGSFTIPCSIGNNYSTKALCDPGASINLIPKSVFRKLDIGEAKPTTVMLELVDRSYVQPEGKIEDILVRVDKFIFIVGFLILDCEADEHAPIILGRPFLATDKVIIDFEKEKCGKLCRPETAGSQIHVRSASAASSELGRSLILPGFILTLPTRYKTPTFTFTIHFAFCLLLLIFLSLKFFLKEPKFSAAMETSSSSSAEGLPSRFNSVAAKEWYHNIVAAKNRWEEQGFFFNDELENYGLEPIIYKRYLTSAGYASANNQPGRISVGSESSTPTTLKGKIQSTTSEA</sequence>
<dbReference type="CDD" id="cd00303">
    <property type="entry name" value="retropepsin_like"/>
    <property type="match status" value="1"/>
</dbReference>
<dbReference type="EMBL" id="JBBPBM010000010">
    <property type="protein sequence ID" value="KAK8565017.1"/>
    <property type="molecule type" value="Genomic_DNA"/>
</dbReference>
<reference evidence="3 4" key="1">
    <citation type="journal article" date="2024" name="G3 (Bethesda)">
        <title>Genome assembly of Hibiscus sabdariffa L. provides insights into metabolisms of medicinal natural products.</title>
        <authorList>
            <person name="Kim T."/>
        </authorList>
    </citation>
    <scope>NUCLEOTIDE SEQUENCE [LARGE SCALE GENOMIC DNA]</scope>
    <source>
        <strain evidence="3">TK-2024</strain>
        <tissue evidence="3">Old leaves</tissue>
    </source>
</reference>
<keyword evidence="2" id="KW-0812">Transmembrane</keyword>
<dbReference type="PANTHER" id="PTHR33067:SF32">
    <property type="entry name" value="ASPARTIC PEPTIDASE DDI1-TYPE DOMAIN-CONTAINING PROTEIN"/>
    <property type="match status" value="1"/>
</dbReference>
<dbReference type="PANTHER" id="PTHR33067">
    <property type="entry name" value="RNA-DIRECTED DNA POLYMERASE-RELATED"/>
    <property type="match status" value="1"/>
</dbReference>
<dbReference type="InterPro" id="IPR021109">
    <property type="entry name" value="Peptidase_aspartic_dom_sf"/>
</dbReference>
<dbReference type="SUPFAM" id="SSF50630">
    <property type="entry name" value="Acid proteases"/>
    <property type="match status" value="1"/>
</dbReference>